<organism evidence="1 2">
    <name type="scientific">Vulgatibacter incomptus</name>
    <dbReference type="NCBI Taxonomy" id="1391653"/>
    <lineage>
        <taxon>Bacteria</taxon>
        <taxon>Pseudomonadati</taxon>
        <taxon>Myxococcota</taxon>
        <taxon>Myxococcia</taxon>
        <taxon>Myxococcales</taxon>
        <taxon>Cystobacterineae</taxon>
        <taxon>Vulgatibacteraceae</taxon>
        <taxon>Vulgatibacter</taxon>
    </lineage>
</organism>
<accession>A0A0K1PBK2</accession>
<evidence type="ECO:0000313" key="1">
    <source>
        <dbReference type="EMBL" id="AKU90918.1"/>
    </source>
</evidence>
<dbReference type="EMBL" id="CP012332">
    <property type="protein sequence ID" value="AKU90918.1"/>
    <property type="molecule type" value="Genomic_DNA"/>
</dbReference>
<name>A0A0K1PBK2_9BACT</name>
<dbReference type="Pfam" id="PF09857">
    <property type="entry name" value="YjhX_toxin"/>
    <property type="match status" value="1"/>
</dbReference>
<proteinExistence type="predicted"/>
<dbReference type="InterPro" id="IPR018654">
    <property type="entry name" value="YjhX_toxin"/>
</dbReference>
<sequence length="84" mass="9494">MNVSRKERRVLDALAQGSRIVPVKDERGRIVETFCFTAEGWRLSLCTLELFQGLRRRKLIVSTNGGPYLISRLGLHALAGKPDR</sequence>
<dbReference type="STRING" id="1391653.AKJ08_1305"/>
<dbReference type="NCBIfam" id="NF010240">
    <property type="entry name" value="PRK13687.1"/>
    <property type="match status" value="1"/>
</dbReference>
<keyword evidence="2" id="KW-1185">Reference proteome</keyword>
<dbReference type="Proteomes" id="UP000055590">
    <property type="component" value="Chromosome"/>
</dbReference>
<protein>
    <submittedName>
        <fullName evidence="1">Uncharacterized protein</fullName>
    </submittedName>
</protein>
<gene>
    <name evidence="1" type="ORF">AKJ08_1305</name>
</gene>
<dbReference type="RefSeq" id="WP_050725307.1">
    <property type="nucleotide sequence ID" value="NZ_CP012332.1"/>
</dbReference>
<dbReference type="KEGG" id="vin:AKJ08_1305"/>
<dbReference type="AlphaFoldDB" id="A0A0K1PBK2"/>
<evidence type="ECO:0000313" key="2">
    <source>
        <dbReference type="Proteomes" id="UP000055590"/>
    </source>
</evidence>
<reference evidence="1 2" key="1">
    <citation type="submission" date="2015-08" db="EMBL/GenBank/DDBJ databases">
        <authorList>
            <person name="Babu N.S."/>
            <person name="Beckwith C.J."/>
            <person name="Beseler K.G."/>
            <person name="Brison A."/>
            <person name="Carone J.V."/>
            <person name="Caskin T.P."/>
            <person name="Diamond M."/>
            <person name="Durham M.E."/>
            <person name="Foxe J.M."/>
            <person name="Go M."/>
            <person name="Henderson B.A."/>
            <person name="Jones I.B."/>
            <person name="McGettigan J.A."/>
            <person name="Micheletti S.J."/>
            <person name="Nasrallah M.E."/>
            <person name="Ortiz D."/>
            <person name="Piller C.R."/>
            <person name="Privatt S.R."/>
            <person name="Schneider S.L."/>
            <person name="Sharp S."/>
            <person name="Smith T.C."/>
            <person name="Stanton J.D."/>
            <person name="Ullery H.E."/>
            <person name="Wilson R.J."/>
            <person name="Serrano M.G."/>
            <person name="Buck G."/>
            <person name="Lee V."/>
            <person name="Wang Y."/>
            <person name="Carvalho R."/>
            <person name="Voegtly L."/>
            <person name="Shi R."/>
            <person name="Duckworth R."/>
            <person name="Johnson A."/>
            <person name="Loviza R."/>
            <person name="Walstead R."/>
            <person name="Shah Z."/>
            <person name="Kiflezghi M."/>
            <person name="Wade K."/>
            <person name="Ball S.L."/>
            <person name="Bradley K.W."/>
            <person name="Asai D.J."/>
            <person name="Bowman C.A."/>
            <person name="Russell D.A."/>
            <person name="Pope W.H."/>
            <person name="Jacobs-Sera D."/>
            <person name="Hendrix R.W."/>
            <person name="Hatfull G.F."/>
        </authorList>
    </citation>
    <scope>NUCLEOTIDE SEQUENCE [LARGE SCALE GENOMIC DNA]</scope>
    <source>
        <strain evidence="1 2">DSM 27710</strain>
    </source>
</reference>
<dbReference type="OrthoDB" id="7204880at2"/>